<dbReference type="EMBL" id="CP044016">
    <property type="protein sequence ID" value="QES87238.1"/>
    <property type="molecule type" value="Genomic_DNA"/>
</dbReference>
<dbReference type="Proteomes" id="UP000292424">
    <property type="component" value="Chromosome"/>
</dbReference>
<dbReference type="KEGG" id="arac:E0W69_000700"/>
<evidence type="ECO:0000313" key="2">
    <source>
        <dbReference type="EMBL" id="QES87238.1"/>
    </source>
</evidence>
<dbReference type="Pfam" id="PF14376">
    <property type="entry name" value="Haem_bd"/>
    <property type="match status" value="1"/>
</dbReference>
<organism evidence="2 3">
    <name type="scientific">Rhizosphaericola mali</name>
    <dbReference type="NCBI Taxonomy" id="2545455"/>
    <lineage>
        <taxon>Bacteria</taxon>
        <taxon>Pseudomonadati</taxon>
        <taxon>Bacteroidota</taxon>
        <taxon>Chitinophagia</taxon>
        <taxon>Chitinophagales</taxon>
        <taxon>Chitinophagaceae</taxon>
        <taxon>Rhizosphaericola</taxon>
    </lineage>
</organism>
<proteinExistence type="predicted"/>
<evidence type="ECO:0000259" key="1">
    <source>
        <dbReference type="SMART" id="SM01235"/>
    </source>
</evidence>
<dbReference type="Pfam" id="PF16694">
    <property type="entry name" value="Cytochrome_P460"/>
    <property type="match status" value="1"/>
</dbReference>
<dbReference type="RefSeq" id="WP_131328116.1">
    <property type="nucleotide sequence ID" value="NZ_CP044016.1"/>
</dbReference>
<dbReference type="CDD" id="cd20753">
    <property type="entry name" value="cyt_P460_Mc-like"/>
    <property type="match status" value="1"/>
</dbReference>
<feature type="domain" description="Haem-binding" evidence="1">
    <location>
        <begin position="15"/>
        <end position="144"/>
    </location>
</feature>
<dbReference type="InterPro" id="IPR025992">
    <property type="entry name" value="Haem-bd"/>
</dbReference>
<keyword evidence="3" id="KW-1185">Reference proteome</keyword>
<dbReference type="AlphaFoldDB" id="A0A5P2FXX3"/>
<protein>
    <submittedName>
        <fullName evidence="2">Cytochrome P460</fullName>
    </submittedName>
</protein>
<name>A0A5P2FXX3_9BACT</name>
<dbReference type="Gene3D" id="3.50.70.20">
    <property type="entry name" value="Cytochrome P460"/>
    <property type="match status" value="1"/>
</dbReference>
<dbReference type="SMART" id="SM01235">
    <property type="entry name" value="Haem_bd"/>
    <property type="match status" value="1"/>
</dbReference>
<evidence type="ECO:0000313" key="3">
    <source>
        <dbReference type="Proteomes" id="UP000292424"/>
    </source>
</evidence>
<reference evidence="2 3" key="1">
    <citation type="submission" date="2019-09" db="EMBL/GenBank/DDBJ databases">
        <title>Complete genome sequence of Arachidicoccus sp. B3-10 isolated from apple orchard soil.</title>
        <authorList>
            <person name="Kim H.S."/>
            <person name="Han K.-I."/>
            <person name="Suh M.K."/>
            <person name="Lee K.C."/>
            <person name="Eom M.K."/>
            <person name="Kim J.-S."/>
            <person name="Kang S.W."/>
            <person name="Sin Y."/>
            <person name="Lee J.-S."/>
        </authorList>
    </citation>
    <scope>NUCLEOTIDE SEQUENCE [LARGE SCALE GENOMIC DNA]</scope>
    <source>
        <strain evidence="2 3">B3-10</strain>
    </source>
</reference>
<dbReference type="InterPro" id="IPR038142">
    <property type="entry name" value="Cytochrome_P460_sp"/>
</dbReference>
<dbReference type="InterPro" id="IPR032033">
    <property type="entry name" value="Cytochrome_P460"/>
</dbReference>
<gene>
    <name evidence="2" type="ORF">E0W69_000700</name>
</gene>
<dbReference type="OrthoDB" id="196738at2"/>
<sequence length="321" mass="36645">MLKSRKSKTIIIIIVAIFIGMQAFRPNIKAETRKENLNLPTDVANIIKKDCYDCHSNETNLRWYDQIQPAFSLVANHIIEGRKALNFSYWDTLSADAQKNTLYLAVNQVILGAMPLESYKKFHTDAIPSEQEIAILKKYLIQISPTKISDSAVVNNANEKFNKWMNGNITFNNKVKPAANGIEYINGFQQWKVIAITDRFDNNSLRVIYGNDIAVNAIKSGNINPWPDGTIFAKAAWKSLVDKDENVSPGEFWQVELMIKDQKKWAATDGWGWARWRGTDLKPYGAKASFTTECMNCHQPMKDNDFVFTLPFQLKNKQILK</sequence>
<accession>A0A5P2FXX3</accession>